<dbReference type="Proteomes" id="UP000002499">
    <property type="component" value="Unassembled WGS sequence"/>
</dbReference>
<dbReference type="EMBL" id="GL698491">
    <property type="protein sequence ID" value="EFY90359.1"/>
    <property type="molecule type" value="Genomic_DNA"/>
</dbReference>
<feature type="compositionally biased region" description="Basic residues" evidence="1">
    <location>
        <begin position="12"/>
        <end position="22"/>
    </location>
</feature>
<dbReference type="InParanoid" id="E9E157"/>
<feature type="region of interest" description="Disordered" evidence="1">
    <location>
        <begin position="1"/>
        <end position="26"/>
    </location>
</feature>
<dbReference type="OrthoDB" id="5419162at2759"/>
<gene>
    <name evidence="2" type="ORF">MAC_03605</name>
</gene>
<dbReference type="eggNOG" id="ENOG502TED9">
    <property type="taxonomic scope" value="Eukaryota"/>
</dbReference>
<dbReference type="KEGG" id="maw:19247916"/>
<protein>
    <submittedName>
        <fullName evidence="2">Uncharacterized protein</fullName>
    </submittedName>
</protein>
<evidence type="ECO:0000313" key="2">
    <source>
        <dbReference type="EMBL" id="EFY90359.1"/>
    </source>
</evidence>
<name>E9E157_METAQ</name>
<proteinExistence type="predicted"/>
<dbReference type="RefSeq" id="XP_007809945.1">
    <property type="nucleotide sequence ID" value="XM_007811754.1"/>
</dbReference>
<evidence type="ECO:0000313" key="3">
    <source>
        <dbReference type="Proteomes" id="UP000002499"/>
    </source>
</evidence>
<dbReference type="AlphaFoldDB" id="E9E157"/>
<accession>E9E157</accession>
<feature type="compositionally biased region" description="Polar residues" evidence="1">
    <location>
        <begin position="114"/>
        <end position="129"/>
    </location>
</feature>
<sequence length="245" mass="26206">MRPSTPNPPPRPRIKATVHPKPRHDTSSIFPFDNLTLAVKNIQLHHALKLTRSGTAPHTQMDPGADVDAAAMAAAMGFSTFGAQDRPQKKRRYNPAVDTVTSVAQPLSGPQAAPTGSNSTPLGNHSSMSKGEPGAQANADEIDLDDEKDRHESTPQERSGETAPQAHPLHHGLPARPAPGTDSAGSPMQSPGRHGVSQTGGSTVWYEGYYDSTSNENPWERLERRMGLESMGTWVARQAHPAPGV</sequence>
<dbReference type="OMA" id="NVNPWER"/>
<feature type="compositionally biased region" description="Pro residues" evidence="1">
    <location>
        <begin position="1"/>
        <end position="11"/>
    </location>
</feature>
<dbReference type="HOGENOM" id="CLU_087072_0_0_1"/>
<feature type="compositionally biased region" description="Basic and acidic residues" evidence="1">
    <location>
        <begin position="147"/>
        <end position="160"/>
    </location>
</feature>
<organism evidence="3">
    <name type="scientific">Metarhizium acridum (strain CQMa 102)</name>
    <dbReference type="NCBI Taxonomy" id="655827"/>
    <lineage>
        <taxon>Eukaryota</taxon>
        <taxon>Fungi</taxon>
        <taxon>Dikarya</taxon>
        <taxon>Ascomycota</taxon>
        <taxon>Pezizomycotina</taxon>
        <taxon>Sordariomycetes</taxon>
        <taxon>Hypocreomycetidae</taxon>
        <taxon>Hypocreales</taxon>
        <taxon>Clavicipitaceae</taxon>
        <taxon>Metarhizium</taxon>
    </lineage>
</organism>
<dbReference type="GeneID" id="19247916"/>
<reference evidence="2 3" key="1">
    <citation type="journal article" date="2011" name="PLoS Genet.">
        <title>Genome sequencing and comparative transcriptomics of the model entomopathogenic fungi Metarhizium anisopliae and M. acridum.</title>
        <authorList>
            <person name="Gao Q."/>
            <person name="Jin K."/>
            <person name="Ying S.H."/>
            <person name="Zhang Y."/>
            <person name="Xiao G."/>
            <person name="Shang Y."/>
            <person name="Duan Z."/>
            <person name="Hu X."/>
            <person name="Xie X.Q."/>
            <person name="Zhou G."/>
            <person name="Peng G."/>
            <person name="Luo Z."/>
            <person name="Huang W."/>
            <person name="Wang B."/>
            <person name="Fang W."/>
            <person name="Wang S."/>
            <person name="Zhong Y."/>
            <person name="Ma L.J."/>
            <person name="St Leger R.J."/>
            <person name="Zhao G.P."/>
            <person name="Pei Y."/>
            <person name="Feng M.G."/>
            <person name="Xia Y."/>
            <person name="Wang C."/>
        </authorList>
    </citation>
    <scope>NUCLEOTIDE SEQUENCE [LARGE SCALE GENOMIC DNA]</scope>
    <source>
        <strain evidence="2 3">CQMa 102</strain>
    </source>
</reference>
<keyword evidence="3" id="KW-1185">Reference proteome</keyword>
<evidence type="ECO:0000256" key="1">
    <source>
        <dbReference type="SAM" id="MobiDB-lite"/>
    </source>
</evidence>
<feature type="region of interest" description="Disordered" evidence="1">
    <location>
        <begin position="103"/>
        <end position="215"/>
    </location>
</feature>